<comment type="function">
    <text evidence="2">Pyridoxal 5'-phosphate (PLP)-binding protein, which is involved in PLP homeostasis.</text>
</comment>
<gene>
    <name evidence="5" type="ORF">EYC82_12385</name>
</gene>
<evidence type="ECO:0000259" key="4">
    <source>
        <dbReference type="Pfam" id="PF01168"/>
    </source>
</evidence>
<evidence type="ECO:0000256" key="2">
    <source>
        <dbReference type="HAMAP-Rule" id="MF_02087"/>
    </source>
</evidence>
<dbReference type="PANTHER" id="PTHR10146">
    <property type="entry name" value="PROLINE SYNTHETASE CO-TRANSCRIBED BACTERIAL HOMOLOG PROTEIN"/>
    <property type="match status" value="1"/>
</dbReference>
<proteinExistence type="inferred from homology"/>
<dbReference type="InterPro" id="IPR011078">
    <property type="entry name" value="PyrdxlP_homeostasis"/>
</dbReference>
<dbReference type="InterPro" id="IPR001608">
    <property type="entry name" value="Ala_racemase_N"/>
</dbReference>
<dbReference type="CDD" id="cd06824">
    <property type="entry name" value="PLPDE_III_Yggs_like"/>
    <property type="match status" value="1"/>
</dbReference>
<evidence type="ECO:0000256" key="3">
    <source>
        <dbReference type="RuleBase" id="RU004514"/>
    </source>
</evidence>
<evidence type="ECO:0000256" key="1">
    <source>
        <dbReference type="ARBA" id="ARBA00022898"/>
    </source>
</evidence>
<dbReference type="NCBIfam" id="TIGR00044">
    <property type="entry name" value="YggS family pyridoxal phosphate-dependent enzyme"/>
    <property type="match status" value="1"/>
</dbReference>
<evidence type="ECO:0000313" key="6">
    <source>
        <dbReference type="Proteomes" id="UP001143304"/>
    </source>
</evidence>
<dbReference type="PIRSF" id="PIRSF004848">
    <property type="entry name" value="YBL036c_PLPDEIII"/>
    <property type="match status" value="1"/>
</dbReference>
<dbReference type="EMBL" id="SHNO01000001">
    <property type="protein sequence ID" value="MCX2978155.1"/>
    <property type="molecule type" value="Genomic_DNA"/>
</dbReference>
<protein>
    <recommendedName>
        <fullName evidence="2">Pyridoxal phosphate homeostasis protein</fullName>
        <shortName evidence="2">PLP homeostasis protein</shortName>
    </recommendedName>
</protein>
<dbReference type="InterPro" id="IPR029066">
    <property type="entry name" value="PLP-binding_barrel"/>
</dbReference>
<comment type="caution">
    <text evidence="5">The sequence shown here is derived from an EMBL/GenBank/DDBJ whole genome shotgun (WGS) entry which is preliminary data.</text>
</comment>
<dbReference type="Proteomes" id="UP001143304">
    <property type="component" value="Unassembled WGS sequence"/>
</dbReference>
<sequence length="230" mass="25027">MDKQQLSHNIAQLLSRVRRSAEKSQFSNSDILVVAVSKTRPASHIRWAHESGLSHFGENYLQEALSKIDELKDLPLCWHFIGPIQSNKTISIAAHFDWVHSVDRDKIARRLSDQRSPHKSPLQVCLQVNVSGEHSKSGVTLAALPDLAKTVLALPGLTLRGLMAIPAAGSDEKQQRQDFAAMRAALSELQALAPGLDTLSMGMSADLEAAIAEGATLVRVGTALFGPRNR</sequence>
<keyword evidence="6" id="KW-1185">Reference proteome</keyword>
<dbReference type="PROSITE" id="PS01211">
    <property type="entry name" value="UPF0001"/>
    <property type="match status" value="1"/>
</dbReference>
<accession>A0ABT3T8J5</accession>
<feature type="modified residue" description="N6-(pyridoxal phosphate)lysine" evidence="2">
    <location>
        <position position="38"/>
    </location>
</feature>
<keyword evidence="1 2" id="KW-0663">Pyridoxal phosphate</keyword>
<evidence type="ECO:0000313" key="5">
    <source>
        <dbReference type="EMBL" id="MCX2978155.1"/>
    </source>
</evidence>
<dbReference type="Gene3D" id="3.20.20.10">
    <property type="entry name" value="Alanine racemase"/>
    <property type="match status" value="1"/>
</dbReference>
<dbReference type="HAMAP" id="MF_02087">
    <property type="entry name" value="PLP_homeostasis"/>
    <property type="match status" value="1"/>
</dbReference>
<comment type="similarity">
    <text evidence="2 3">Belongs to the pyridoxal phosphate-binding protein YggS/PROSC family.</text>
</comment>
<dbReference type="PANTHER" id="PTHR10146:SF14">
    <property type="entry name" value="PYRIDOXAL PHOSPHATE HOMEOSTASIS PROTEIN"/>
    <property type="match status" value="1"/>
</dbReference>
<reference evidence="5" key="1">
    <citation type="submission" date="2019-02" db="EMBL/GenBank/DDBJ databases">
        <authorList>
            <person name="Li S.-H."/>
        </authorList>
    </citation>
    <scope>NUCLEOTIDE SEQUENCE</scope>
    <source>
        <strain evidence="5">IMCC11814</strain>
    </source>
</reference>
<dbReference type="RefSeq" id="WP_279249855.1">
    <property type="nucleotide sequence ID" value="NZ_SHNO01000001.1"/>
</dbReference>
<organism evidence="5 6">
    <name type="scientific">Candidatus Marimicrobium litorale</name>
    <dbReference type="NCBI Taxonomy" id="2518991"/>
    <lineage>
        <taxon>Bacteria</taxon>
        <taxon>Pseudomonadati</taxon>
        <taxon>Pseudomonadota</taxon>
        <taxon>Gammaproteobacteria</taxon>
        <taxon>Cellvibrionales</taxon>
        <taxon>Halieaceae</taxon>
        <taxon>Marimicrobium</taxon>
    </lineage>
</organism>
<dbReference type="Pfam" id="PF01168">
    <property type="entry name" value="Ala_racemase_N"/>
    <property type="match status" value="1"/>
</dbReference>
<feature type="domain" description="Alanine racemase N-terminal" evidence="4">
    <location>
        <begin position="2"/>
        <end position="227"/>
    </location>
</feature>
<name>A0ABT3T8J5_9GAMM</name>
<dbReference type="SUPFAM" id="SSF51419">
    <property type="entry name" value="PLP-binding barrel"/>
    <property type="match status" value="1"/>
</dbReference>